<protein>
    <recommendedName>
        <fullName evidence="2">Reverse transcriptase domain-containing protein</fullName>
    </recommendedName>
</protein>
<feature type="region of interest" description="Disordered" evidence="1">
    <location>
        <begin position="414"/>
        <end position="439"/>
    </location>
</feature>
<feature type="compositionally biased region" description="Basic and acidic residues" evidence="1">
    <location>
        <begin position="414"/>
        <end position="424"/>
    </location>
</feature>
<dbReference type="PANTHER" id="PTHR31286">
    <property type="entry name" value="GLYCINE-RICH CELL WALL STRUCTURAL PROTEIN 1.8-LIKE"/>
    <property type="match status" value="1"/>
</dbReference>
<sequence length="1190" mass="132266">MEGPPWPPPAAEGAAASSRSFADVLAGPCRLESNIPDLGCSSSHRGEPALLLSQKELQLLSAPFQNALVGRFPFRRPPMEVIRHFFVSLGLKGACDVGLLDLNHVLIRPSSEEDFTRLFLRRSWVVKGAQMMVSKWTLDFKAHQDATFAPVWVSLPSLPLPLFNKMYIAKLAGLLGRFLKIDSATLALKRPSVARVLVEMDVSVSPPHRIWIGEDQEGFWQSVEYENWPKFCGFCTRFGHEVGECFRKNPDLIPTKPLGKKVDKAVAVYRPKVTAGQATSARACPDIPIMEPGVDTHDLEVPKADMGQAAHNHAEEHCDPGLASLEAAAGDQTILEEFRGGAEFGGDSVAAAGLEGVAAVALTDMDALEVDSPQLLVSRTDDCEREVGGQEARCVPSSNTFAVLQALADKEFQDFERTPSRSEAHAPTTRPKHRRQYSDGDIPGEVAQWAHLKEFHRVLHQRLSPDQMATGGMLDGVQGAAAQVEQQEAAGKGQLGARHKGGRPAKTSSNQIVVWNIRGASRKDSLRYLHKICKANKIRILVLLEPLSDTPQLEVVRRFLGFDRASVALNNKVWVFWYDELSLCFREMAEQLLHMGISFPSGCSIQLSAVYARCSRVGRRDLWAAMEELAGSVRGPWLLAGDFNVITTVEERAGGSPANARNIEECNAAIGTCGLAEVPFDGSLFTWTNGRVWQRLDRALMNRDWAEGYDLSHVSHLSRGRSDHAPLVITANNERKGKSSFKFLNVWQRHSGFMEVVRQGWAMPVEGLGMPKFHNKLRAVKGCLQTWNVQVFGNVFNKVKEAEAVMKQREEHFDKERDSVSRAELEEAKAAYARSLAVECEYWRQKSGIKWLQVGDANSAYFHSRCHQRRSYNFVARIKEQSGAWLEDIHDIKRSAVGFFSSLFASEQHDFLPPALPFSLPQLTSADNDRLGALPGMEELKGVVFALDADSAPGPDGFGAGFYQVCWDIIKSDLLEAVQAFFQGMRLPRCFTSTSIILLPKTGFVPGRGITDNILLTQELVVDLDRRLRHPNLMLKLDMEKAYDRVEWPFLLFMLRKFGFAEHVVDIIFHLVTNNWFSVLVNGEPSGFFKSTRGVRQGDPVSPGLFVLIAEFLGRGLHHLLDSQPHRRFVSAGTVVPYLAFADDMLIFTRCSEECLSALKGFLSDYQEALGQRVNVTKSSFFLPSWASPG</sequence>
<evidence type="ECO:0000313" key="4">
    <source>
        <dbReference type="RefSeq" id="XP_071924799.1"/>
    </source>
</evidence>
<reference evidence="4" key="1">
    <citation type="submission" date="2025-08" db="UniProtKB">
        <authorList>
            <consortium name="RefSeq"/>
        </authorList>
    </citation>
    <scope>IDENTIFICATION</scope>
    <source>
        <tissue evidence="4">Leaves</tissue>
    </source>
</reference>
<name>A0ABM4VZ26_COFAR</name>
<dbReference type="RefSeq" id="XP_071924799.1">
    <property type="nucleotide sequence ID" value="XM_072068698.1"/>
</dbReference>
<dbReference type="InterPro" id="IPR040256">
    <property type="entry name" value="At4g02000-like"/>
</dbReference>
<evidence type="ECO:0000313" key="3">
    <source>
        <dbReference type="Proteomes" id="UP001652660"/>
    </source>
</evidence>
<dbReference type="PANTHER" id="PTHR31286:SF180">
    <property type="entry name" value="OS10G0362600 PROTEIN"/>
    <property type="match status" value="1"/>
</dbReference>
<dbReference type="CDD" id="cd01650">
    <property type="entry name" value="RT_nLTR_like"/>
    <property type="match status" value="1"/>
</dbReference>
<dbReference type="Pfam" id="PF00078">
    <property type="entry name" value="RVT_1"/>
    <property type="match status" value="1"/>
</dbReference>
<dbReference type="Pfam" id="PF14111">
    <property type="entry name" value="DUF4283"/>
    <property type="match status" value="1"/>
</dbReference>
<accession>A0ABM4VZ26</accession>
<evidence type="ECO:0000259" key="2">
    <source>
        <dbReference type="PROSITE" id="PS50878"/>
    </source>
</evidence>
<gene>
    <name evidence="4" type="primary">LOC113714002</name>
</gene>
<dbReference type="SUPFAM" id="SSF56219">
    <property type="entry name" value="DNase I-like"/>
    <property type="match status" value="1"/>
</dbReference>
<dbReference type="Gene3D" id="3.60.10.10">
    <property type="entry name" value="Endonuclease/exonuclease/phosphatase"/>
    <property type="match status" value="1"/>
</dbReference>
<organism evidence="3 4">
    <name type="scientific">Coffea arabica</name>
    <name type="common">Arabian coffee</name>
    <dbReference type="NCBI Taxonomy" id="13443"/>
    <lineage>
        <taxon>Eukaryota</taxon>
        <taxon>Viridiplantae</taxon>
        <taxon>Streptophyta</taxon>
        <taxon>Embryophyta</taxon>
        <taxon>Tracheophyta</taxon>
        <taxon>Spermatophyta</taxon>
        <taxon>Magnoliopsida</taxon>
        <taxon>eudicotyledons</taxon>
        <taxon>Gunneridae</taxon>
        <taxon>Pentapetalae</taxon>
        <taxon>asterids</taxon>
        <taxon>lamiids</taxon>
        <taxon>Gentianales</taxon>
        <taxon>Rubiaceae</taxon>
        <taxon>Ixoroideae</taxon>
        <taxon>Gardenieae complex</taxon>
        <taxon>Bertiereae - Coffeeae clade</taxon>
        <taxon>Coffeeae</taxon>
        <taxon>Coffea</taxon>
    </lineage>
</organism>
<dbReference type="SUPFAM" id="SSF56672">
    <property type="entry name" value="DNA/RNA polymerases"/>
    <property type="match status" value="1"/>
</dbReference>
<dbReference type="InterPro" id="IPR043502">
    <property type="entry name" value="DNA/RNA_pol_sf"/>
</dbReference>
<dbReference type="InterPro" id="IPR036691">
    <property type="entry name" value="Endo/exonu/phosph_ase_sf"/>
</dbReference>
<dbReference type="InterPro" id="IPR000477">
    <property type="entry name" value="RT_dom"/>
</dbReference>
<dbReference type="GeneID" id="113714002"/>
<evidence type="ECO:0000256" key="1">
    <source>
        <dbReference type="SAM" id="MobiDB-lite"/>
    </source>
</evidence>
<keyword evidence="3" id="KW-1185">Reference proteome</keyword>
<dbReference type="PROSITE" id="PS50878">
    <property type="entry name" value="RT_POL"/>
    <property type="match status" value="1"/>
</dbReference>
<dbReference type="InterPro" id="IPR025558">
    <property type="entry name" value="DUF4283"/>
</dbReference>
<proteinExistence type="predicted"/>
<feature type="domain" description="Reverse transcriptase" evidence="2">
    <location>
        <begin position="968"/>
        <end position="1190"/>
    </location>
</feature>
<dbReference type="Proteomes" id="UP001652660">
    <property type="component" value="Chromosome 10c"/>
</dbReference>